<dbReference type="Gene3D" id="3.40.50.300">
    <property type="entry name" value="P-loop containing nucleotide triphosphate hydrolases"/>
    <property type="match status" value="1"/>
</dbReference>
<dbReference type="EMBL" id="CVMG01000066">
    <property type="protein sequence ID" value="CRG52653.1"/>
    <property type="molecule type" value="Genomic_DNA"/>
</dbReference>
<gene>
    <name evidence="1" type="ORF">ERS008478_04339</name>
</gene>
<dbReference type="InterPro" id="IPR027417">
    <property type="entry name" value="P-loop_NTPase"/>
</dbReference>
<protein>
    <submittedName>
        <fullName evidence="1">Archaeal ATPase</fullName>
    </submittedName>
</protein>
<dbReference type="Proteomes" id="UP000047420">
    <property type="component" value="Unassembled WGS sequence"/>
</dbReference>
<comment type="caution">
    <text evidence="1">The sequence shown here is derived from an EMBL/GenBank/DDBJ whole genome shotgun (WGS) entry which is preliminary data.</text>
</comment>
<dbReference type="RefSeq" id="WP_054877742.1">
    <property type="nucleotide sequence ID" value="NZ_CVMG01000066.1"/>
</dbReference>
<name>A0ABM9TKZ3_9GAMM</name>
<accession>A0ABM9TKZ3</accession>
<evidence type="ECO:0000313" key="1">
    <source>
        <dbReference type="EMBL" id="CRG52653.1"/>
    </source>
</evidence>
<organism evidence="1 2">
    <name type="scientific">Yersinia wautersii</name>
    <dbReference type="NCBI Taxonomy" id="1341643"/>
    <lineage>
        <taxon>Bacteria</taxon>
        <taxon>Pseudomonadati</taxon>
        <taxon>Pseudomonadota</taxon>
        <taxon>Gammaproteobacteria</taxon>
        <taxon>Enterobacterales</taxon>
        <taxon>Yersiniaceae</taxon>
        <taxon>Yersinia</taxon>
    </lineage>
</organism>
<sequence length="1697" mass="191757">MSKNLKDQSNPFSTGGGGVNFETRIQASFALVLLAGISVPGLPLTAKARELKFQAKYDGVHTDDFVLVANDKAGNDYKLCAQIKHTITISAQDAMFSEVIKSAWEDFNATGVDGRIDALALITGPLTRKDVNSTLPILEWARYSATAEEFIKKSTTEGFTSKDKLEKLEAFKIQLKVANNGQDLTEEQLWQFLRIFYLLSFDLDSKNSIVGNMMGGLISAHSDEVPYLVVARLITCVQEFNQNAGTLTLSNIPSDLSMLFQPVVSSALDEDIRKLRERGDYIFDGISTSIGGIHIPRDEDIAKIEDAFGANQFIFVTGERGAGKSGVVKDFISARRKNMATFYLRAEDLDKSHLNDVFSAIGMSSTLGRIAEHLSLVKNKVLVIESAEKILELNNQAAFTDLLKFIKAQGDWIVIATGRDYAYQKLSFGYLQLCEISFATVNIEGFSDIQLNILCSEATVLRPLVENDSLASIIKIPFFLELAMRALTNGATFGESDTESEFRNTVWSSVIANDSYRKGGLPARRRATFIEIAKKRAKLMLFGVHERDFDAEAVSALEADHLIFKDKGAYISPSHDVLEDWALEEFVNEEYCACSGDLKAFLAAIGSEPAINRGFRLWLQRKLNTDAELRDFVGLMLAESSVESYWKDETITAILQSDNADDFFLTLKPLLIKNDNELLLRFMFILRVTCQRPRDLGLKIAKDVDVLLQALILQPYGHGWASLIKFVYEIREQLVSSSLPSVVDILSIWGDGQSMQKDLSEEARTVGLLSLYLLEPIKDAYRKEKLRLKILGVILKVFPVIKDEFKAQIEQDVFVPKHGSDRLAYVDELCQLVLQGDSAVALCKESPDFVIRLAYHEWVKEYEVDMFGQLYSMDIEASYGLDTEHDYSSASGIKGPFKYLFIFHPRKTLDFMINFFNRAVTVFSESRYAAVVDDASPYKWLNQTALNKVEIKLNNGSSIEQFASLQLWNGYRGFSTLPGVLQCALMAFENWLMNYVEKSGPNNEIDWIFNHILTTSNSVMPTAVLASVATAFPNKIGEAAIPLLRCSELYALDICRQSKEKFEGGWFGGGFGSDPLSERYMQERKVASNRPCRKQSLEHLLLAFQFSQELRDRALTIVDELQAQAVANQDENLRFMLHRADSRGLSVVKDQGTNSIYLQTKAELPPDLIKVKADFDQQRKLDFTIQKLSVWTRKAWDERVFDTSWYATHLDALDEARNLMLMLQDDAAVTEFGQMAVGAIRTTAALCLRDELETLSADNFEWVVHIVLDAVIQHADAIDSSAASDATDSFGSVACAYVFLRLFEFDWGEEDFTALKFHVACALTHANQHVRIAVARGIAAYLWQENPDFAAFCMRSVIAYSRFEEEVLQPKRYRQYKDQFKSRTEELSEDIRCFRTEFSEGKSYGESELESVNERELEKVYLSVLMIPVDSKDSEHTQLLKKVVEYVYDHQYQNNSDRRAVRLSDIVQSTIRKCLVEHVVGARHSNFEDMRDLLLLGCSKAPSFTYLVKLSCDIAMEKLQDFDSIWALWRVLEPGLVAIAQNDVTTRFSGRENDLNRLLRGMLYMDFRDNGHPSNMICLERGADHLLNFMRKNGENSHVYEALCSLIYHFPQMFFADGISIAMEKYEGNSDIMHMQVNSAYYLEMALARYLQVENRGPLTRKMHKVCLGLLTGIVELGSARAYYLRDNLVSARRISN</sequence>
<keyword evidence="2" id="KW-1185">Reference proteome</keyword>
<dbReference type="SUPFAM" id="SSF52540">
    <property type="entry name" value="P-loop containing nucleoside triphosphate hydrolases"/>
    <property type="match status" value="1"/>
</dbReference>
<reference evidence="1 2" key="1">
    <citation type="submission" date="2015-03" db="EMBL/GenBank/DDBJ databases">
        <authorList>
            <consortium name="Pathogen Informatics"/>
            <person name="Murphy D."/>
        </authorList>
    </citation>
    <scope>NUCLEOTIDE SEQUENCE [LARGE SCALE GENOMIC DNA]</scope>
    <source>
        <strain evidence="1 2">WP-931201</strain>
    </source>
</reference>
<proteinExistence type="predicted"/>
<evidence type="ECO:0000313" key="2">
    <source>
        <dbReference type="Proteomes" id="UP000047420"/>
    </source>
</evidence>